<name>A0ACC2UT09_9FUNG</name>
<proteinExistence type="predicted"/>
<sequence>MAHQTRNQNVVNSGIHNTAVQSSQFLEVPYLALTGLIYSSLPAAGSWAVAGKALFYLAKLGPSSGGPCPYLLLPLPLLKGQHITIGILTGLVHFLFWMEYYPGPVALNKETITQ</sequence>
<comment type="caution">
    <text evidence="1">The sequence shown here is derived from an EMBL/GenBank/DDBJ whole genome shotgun (WGS) entry which is preliminary data.</text>
</comment>
<evidence type="ECO:0000313" key="1">
    <source>
        <dbReference type="EMBL" id="KAJ9090094.1"/>
    </source>
</evidence>
<dbReference type="Proteomes" id="UP001165960">
    <property type="component" value="Unassembled WGS sequence"/>
</dbReference>
<dbReference type="EMBL" id="QTSX02000017">
    <property type="protein sequence ID" value="KAJ9090094.1"/>
    <property type="molecule type" value="Genomic_DNA"/>
</dbReference>
<gene>
    <name evidence="1" type="ORF">DSO57_1006163</name>
</gene>
<keyword evidence="2" id="KW-1185">Reference proteome</keyword>
<accession>A0ACC2UT09</accession>
<evidence type="ECO:0000313" key="2">
    <source>
        <dbReference type="Proteomes" id="UP001165960"/>
    </source>
</evidence>
<reference evidence="1" key="1">
    <citation type="submission" date="2022-04" db="EMBL/GenBank/DDBJ databases">
        <title>Genome of the entomopathogenic fungus Entomophthora muscae.</title>
        <authorList>
            <person name="Elya C."/>
            <person name="Lovett B.R."/>
            <person name="Lee E."/>
            <person name="Macias A.M."/>
            <person name="Hajek A.E."/>
            <person name="De Bivort B.L."/>
            <person name="Kasson M.T."/>
            <person name="De Fine Licht H.H."/>
            <person name="Stajich J.E."/>
        </authorList>
    </citation>
    <scope>NUCLEOTIDE SEQUENCE</scope>
    <source>
        <strain evidence="1">Berkeley</strain>
    </source>
</reference>
<protein>
    <submittedName>
        <fullName evidence="1">Uncharacterized protein</fullName>
    </submittedName>
</protein>
<organism evidence="1 2">
    <name type="scientific">Entomophthora muscae</name>
    <dbReference type="NCBI Taxonomy" id="34485"/>
    <lineage>
        <taxon>Eukaryota</taxon>
        <taxon>Fungi</taxon>
        <taxon>Fungi incertae sedis</taxon>
        <taxon>Zoopagomycota</taxon>
        <taxon>Entomophthoromycotina</taxon>
        <taxon>Entomophthoromycetes</taxon>
        <taxon>Entomophthorales</taxon>
        <taxon>Entomophthoraceae</taxon>
        <taxon>Entomophthora</taxon>
    </lineage>
</organism>